<evidence type="ECO:0000313" key="14">
    <source>
        <dbReference type="Proteomes" id="UP000479710"/>
    </source>
</evidence>
<feature type="binding site" evidence="12">
    <location>
        <position position="233"/>
    </location>
    <ligand>
        <name>Mg(2+)</name>
        <dbReference type="ChEBI" id="CHEBI:18420"/>
        <label>1</label>
        <note>catalytic</note>
    </ligand>
</feature>
<keyword evidence="6 12" id="KW-0479">Metal-binding</keyword>
<feature type="binding site" evidence="12">
    <location>
        <position position="111"/>
    </location>
    <ligand>
        <name>Mg(2+)</name>
        <dbReference type="ChEBI" id="CHEBI:18420"/>
        <label>1</label>
        <note>catalytic</note>
    </ligand>
</feature>
<keyword evidence="9" id="KW-0368">Histidine biosynthesis</keyword>
<evidence type="ECO:0000313" key="13">
    <source>
        <dbReference type="EMBL" id="KAF0897960.1"/>
    </source>
</evidence>
<evidence type="ECO:0000256" key="6">
    <source>
        <dbReference type="ARBA" id="ARBA00022723"/>
    </source>
</evidence>
<evidence type="ECO:0000256" key="11">
    <source>
        <dbReference type="ARBA" id="ARBA00049158"/>
    </source>
</evidence>
<dbReference type="PANTHER" id="PTHR43200">
    <property type="entry name" value="PHOSPHATASE"/>
    <property type="match status" value="1"/>
</dbReference>
<evidence type="ECO:0000256" key="8">
    <source>
        <dbReference type="ARBA" id="ARBA00022842"/>
    </source>
</evidence>
<keyword evidence="8 12" id="KW-0460">Magnesium</keyword>
<dbReference type="GO" id="GO:0000105">
    <property type="term" value="P:L-histidine biosynthetic process"/>
    <property type="evidence" value="ECO:0007669"/>
    <property type="project" value="UniProtKB-UniPathway"/>
</dbReference>
<dbReference type="EMBL" id="SPHZ02000009">
    <property type="protein sequence ID" value="KAF0897960.1"/>
    <property type="molecule type" value="Genomic_DNA"/>
</dbReference>
<dbReference type="Gene3D" id="3.40.50.720">
    <property type="entry name" value="NAD(P)-binding Rossmann-like Domain"/>
    <property type="match status" value="1"/>
</dbReference>
<evidence type="ECO:0000256" key="9">
    <source>
        <dbReference type="ARBA" id="ARBA00023102"/>
    </source>
</evidence>
<keyword evidence="7" id="KW-0378">Hydrolase</keyword>
<sequence>MGSVRAPAPAAGGWEVAAAADKEGVGMERLVEVAQRAADAAGEVLRKYFRQRVEIIDKEDQSPVTIADREAEEAMVSVILKSFPSHAVFGEENGWRCVEKSADYVWVLDPIDGTKSFVTGKPLFGTLISLLYKGKPVIGIIDQPILRERWVGVDGKKTTLNGQEISVRPCNVLAQAYLYTTSPHLFAGEAEDAFIRVRDKVKVPLYGCDCYAYALLASGFVDLVVESGLKPYDFLSLVPVIEGAGEWTARRATALRREGPTGAGSTEEAYREAACRIPIPMAPGVHSPRPAAPMAAASRPHPRPGHMLVLGTGFVGRYVSQRLLAQGWRVSGTCTSPAKKAELEMLGMHASVFDATSSSLANLRSLQDATHLLISIPPIPGIGDPLLSSHSDLQRTLNDGNLQWLCYFSSTSVYGDCGGAWVDEDHTVNPKSESAKLRYAAEKGWLNLMDGLDLSAFIFRLGGIYGPGRSAVDTITKSKSLSRGQKLRESKQYTARVHVADIYQAILASMTIRSARFIFFSGLCHCYY</sequence>
<comment type="pathway">
    <text evidence="2">Amino-acid biosynthesis; L-histidine biosynthesis; L-histidine from 5-phospho-alpha-D-ribose 1-diphosphate: step 8/9.</text>
</comment>
<dbReference type="InterPro" id="IPR011809">
    <property type="entry name" value="His_9_proposed"/>
</dbReference>
<gene>
    <name evidence="13" type="ORF">E2562_001654</name>
</gene>
<comment type="similarity">
    <text evidence="3">Belongs to the inositol monophosphatase superfamily.</text>
</comment>
<dbReference type="SUPFAM" id="SSF51735">
    <property type="entry name" value="NAD(P)-binding Rossmann-fold domains"/>
    <property type="match status" value="1"/>
</dbReference>
<dbReference type="Proteomes" id="UP000479710">
    <property type="component" value="Unassembled WGS sequence"/>
</dbReference>
<evidence type="ECO:0000256" key="2">
    <source>
        <dbReference type="ARBA" id="ARBA00004970"/>
    </source>
</evidence>
<dbReference type="Gene3D" id="3.30.540.10">
    <property type="entry name" value="Fructose-1,6-Bisphosphatase, subunit A, domain 1"/>
    <property type="match status" value="1"/>
</dbReference>
<evidence type="ECO:0000256" key="3">
    <source>
        <dbReference type="ARBA" id="ARBA00009759"/>
    </source>
</evidence>
<dbReference type="PROSITE" id="PS00629">
    <property type="entry name" value="IMP_1"/>
    <property type="match status" value="1"/>
</dbReference>
<dbReference type="AlphaFoldDB" id="A0A6G1CCT9"/>
<dbReference type="InterPro" id="IPR000760">
    <property type="entry name" value="Inositol_monophosphatase-like"/>
</dbReference>
<evidence type="ECO:0000256" key="12">
    <source>
        <dbReference type="PIRSR" id="PIRSR600760-2"/>
    </source>
</evidence>
<dbReference type="Gene3D" id="3.40.190.80">
    <property type="match status" value="1"/>
</dbReference>
<evidence type="ECO:0000256" key="1">
    <source>
        <dbReference type="ARBA" id="ARBA00001946"/>
    </source>
</evidence>
<dbReference type="InterPro" id="IPR020583">
    <property type="entry name" value="Inositol_monoP_metal-BS"/>
</dbReference>
<comment type="cofactor">
    <cofactor evidence="1 12">
        <name>Mg(2+)</name>
        <dbReference type="ChEBI" id="CHEBI:18420"/>
    </cofactor>
</comment>
<dbReference type="PRINTS" id="PR00377">
    <property type="entry name" value="IMPHPHTASES"/>
</dbReference>
<comment type="catalytic activity">
    <reaction evidence="11">
        <text>L-histidinol phosphate + H2O = L-histidinol + phosphate</text>
        <dbReference type="Rhea" id="RHEA:14465"/>
        <dbReference type="ChEBI" id="CHEBI:15377"/>
        <dbReference type="ChEBI" id="CHEBI:43474"/>
        <dbReference type="ChEBI" id="CHEBI:57699"/>
        <dbReference type="ChEBI" id="CHEBI:57980"/>
        <dbReference type="EC" id="3.1.3.15"/>
    </reaction>
</comment>
<feature type="binding site" evidence="12">
    <location>
        <position position="109"/>
    </location>
    <ligand>
        <name>Mg(2+)</name>
        <dbReference type="ChEBI" id="CHEBI:18420"/>
        <label>1</label>
        <note>catalytic</note>
    </ligand>
</feature>
<keyword evidence="14" id="KW-1185">Reference proteome</keyword>
<dbReference type="EC" id="3.1.3.15" evidence="4"/>
<organism evidence="13 14">
    <name type="scientific">Oryza meyeriana var. granulata</name>
    <dbReference type="NCBI Taxonomy" id="110450"/>
    <lineage>
        <taxon>Eukaryota</taxon>
        <taxon>Viridiplantae</taxon>
        <taxon>Streptophyta</taxon>
        <taxon>Embryophyta</taxon>
        <taxon>Tracheophyta</taxon>
        <taxon>Spermatophyta</taxon>
        <taxon>Magnoliopsida</taxon>
        <taxon>Liliopsida</taxon>
        <taxon>Poales</taxon>
        <taxon>Poaceae</taxon>
        <taxon>BOP clade</taxon>
        <taxon>Oryzoideae</taxon>
        <taxon>Oryzeae</taxon>
        <taxon>Oryzinae</taxon>
        <taxon>Oryza</taxon>
        <taxon>Oryza meyeriana</taxon>
    </lineage>
</organism>
<name>A0A6G1CCT9_9ORYZ</name>
<dbReference type="UniPathway" id="UPA00031">
    <property type="reaction ID" value="UER00013"/>
</dbReference>
<dbReference type="FunFam" id="3.30.540.10:FF:000021">
    <property type="entry name" value="Inositol monophosphatase"/>
    <property type="match status" value="1"/>
</dbReference>
<dbReference type="GO" id="GO:0046872">
    <property type="term" value="F:metal ion binding"/>
    <property type="evidence" value="ECO:0007669"/>
    <property type="project" value="UniProtKB-KW"/>
</dbReference>
<dbReference type="InterPro" id="IPR051090">
    <property type="entry name" value="Inositol_monoP_superfamily"/>
</dbReference>
<comment type="caution">
    <text evidence="13">The sequence shown here is derived from an EMBL/GenBank/DDBJ whole genome shotgun (WGS) entry which is preliminary data.</text>
</comment>
<dbReference type="CDD" id="cd01641">
    <property type="entry name" value="Bacterial_IMPase_like_1"/>
    <property type="match status" value="1"/>
</dbReference>
<proteinExistence type="inferred from homology"/>
<evidence type="ECO:0000256" key="4">
    <source>
        <dbReference type="ARBA" id="ARBA00013085"/>
    </source>
</evidence>
<evidence type="ECO:0000256" key="7">
    <source>
        <dbReference type="ARBA" id="ARBA00022801"/>
    </source>
</evidence>
<dbReference type="PANTHER" id="PTHR43200:SF6">
    <property type="entry name" value="3'(2'),5'-BISPHOSPHATE NUCLEOTIDASE"/>
    <property type="match status" value="1"/>
</dbReference>
<dbReference type="SUPFAM" id="SSF56655">
    <property type="entry name" value="Carbohydrate phosphatase"/>
    <property type="match status" value="1"/>
</dbReference>
<evidence type="ECO:0000256" key="5">
    <source>
        <dbReference type="ARBA" id="ARBA00022605"/>
    </source>
</evidence>
<feature type="binding site" evidence="12">
    <location>
        <position position="112"/>
    </location>
    <ligand>
        <name>Mg(2+)</name>
        <dbReference type="ChEBI" id="CHEBI:18420"/>
        <label>1</label>
        <note>catalytic</note>
    </ligand>
</feature>
<dbReference type="OrthoDB" id="10254945at2759"/>
<dbReference type="GO" id="GO:0004401">
    <property type="term" value="F:histidinol-phosphatase activity"/>
    <property type="evidence" value="ECO:0007669"/>
    <property type="project" value="UniProtKB-EC"/>
</dbReference>
<keyword evidence="5" id="KW-0028">Amino-acid biosynthesis</keyword>
<dbReference type="Pfam" id="PF00459">
    <property type="entry name" value="Inositol_P"/>
    <property type="match status" value="1"/>
</dbReference>
<dbReference type="InterPro" id="IPR036291">
    <property type="entry name" value="NAD(P)-bd_dom_sf"/>
</dbReference>
<evidence type="ECO:0000256" key="10">
    <source>
        <dbReference type="ARBA" id="ARBA00033209"/>
    </source>
</evidence>
<reference evidence="13 14" key="1">
    <citation type="submission" date="2019-11" db="EMBL/GenBank/DDBJ databases">
        <title>Whole genome sequence of Oryza granulata.</title>
        <authorList>
            <person name="Li W."/>
        </authorList>
    </citation>
    <scope>NUCLEOTIDE SEQUENCE [LARGE SCALE GENOMIC DNA]</scope>
    <source>
        <strain evidence="14">cv. Menghai</strain>
        <tissue evidence="13">Leaf</tissue>
    </source>
</reference>
<accession>A0A6G1CCT9</accession>
<feature type="binding site" evidence="12">
    <location>
        <position position="91"/>
    </location>
    <ligand>
        <name>Mg(2+)</name>
        <dbReference type="ChEBI" id="CHEBI:18420"/>
        <label>1</label>
        <note>catalytic</note>
    </ligand>
</feature>
<dbReference type="NCBIfam" id="TIGR02067">
    <property type="entry name" value="his_9_HisN"/>
    <property type="match status" value="1"/>
</dbReference>
<protein>
    <recommendedName>
        <fullName evidence="4">histidinol-phosphatase</fullName>
        <ecNumber evidence="4">3.1.3.15</ecNumber>
    </recommendedName>
    <alternativeName>
        <fullName evidence="10">Histidinol-phosphate phosphatase</fullName>
    </alternativeName>
</protein>